<dbReference type="PANTHER" id="PTHR44591">
    <property type="entry name" value="STRESS RESPONSE REGULATOR PROTEIN 1"/>
    <property type="match status" value="1"/>
</dbReference>
<dbReference type="InterPro" id="IPR035919">
    <property type="entry name" value="EAL_sf"/>
</dbReference>
<dbReference type="SUPFAM" id="SSF52172">
    <property type="entry name" value="CheY-like"/>
    <property type="match status" value="1"/>
</dbReference>
<protein>
    <submittedName>
        <fullName evidence="4">EAL domain-containing protein</fullName>
    </submittedName>
</protein>
<dbReference type="InterPro" id="IPR001789">
    <property type="entry name" value="Sig_transdc_resp-reg_receiver"/>
</dbReference>
<dbReference type="OrthoDB" id="9802066at2"/>
<dbReference type="CDD" id="cd17569">
    <property type="entry name" value="REC_HupR-like"/>
    <property type="match status" value="1"/>
</dbReference>
<dbReference type="Gene3D" id="3.40.50.2300">
    <property type="match status" value="1"/>
</dbReference>
<sequence>MQINVLLVDDEPSIIQALRRMLRSQDWNLFEANDGEEALDVLRREHIHVMVTDFKMPRRDGISLCHEARKISPYTYRLLLSGQVDYSALREAWHAGDVHRFVAKPWDNTLLTIDIEEGVRQQSLLGYVHQFQQALTTDSAAFLTDSNWIIRLASPQLCKALAITEEDLQGLNLFSPACSAAGVTLEAEVTRQIEAGATWLGHFTLLDNEHQQLPSSMAISPLGAQYRLCVCDLNSSVFNSPAVESTHADHSAEASQESLPAAALHIQFEAELVGDLSASARLFSDLKSICRQGQDLYHMPQPNEFLIAARDASSVSELQDFAAAMEADGRLPAASMTRHEAPSDSDYESWLREKLGLNTRQVSSTEEEQTVLPVFGLHGEILGVESQQLGNYKEADWQSWLTTVVTTWQSHFGGPVRVILDSHNASAESVREFLPALEQARALHPIEVSMILSEEQLLSEQEEDILLHGELVHHDITRMIRHFGRSFLNARQILSLPIGGITLAPEFLTRMQEPRNAVQGGRLLQKLHDEGMVIYAGHIQHSELLATSHKARIDWLSGSVLSPEVSISELHWFSPDATLG</sequence>
<evidence type="ECO:0000313" key="5">
    <source>
        <dbReference type="Proteomes" id="UP000185639"/>
    </source>
</evidence>
<dbReference type="InterPro" id="IPR011006">
    <property type="entry name" value="CheY-like_superfamily"/>
</dbReference>
<dbReference type="Gene3D" id="3.20.20.450">
    <property type="entry name" value="EAL domain"/>
    <property type="match status" value="1"/>
</dbReference>
<gene>
    <name evidence="4" type="ORF">SAMN05421686_101429</name>
</gene>
<evidence type="ECO:0000259" key="3">
    <source>
        <dbReference type="PROSITE" id="PS50110"/>
    </source>
</evidence>
<keyword evidence="5" id="KW-1185">Reference proteome</keyword>
<dbReference type="GO" id="GO:0000160">
    <property type="term" value="P:phosphorelay signal transduction system"/>
    <property type="evidence" value="ECO:0007669"/>
    <property type="project" value="InterPro"/>
</dbReference>
<feature type="modified residue" description="4-aspartylphosphate" evidence="2">
    <location>
        <position position="53"/>
    </location>
</feature>
<organism evidence="4 5">
    <name type="scientific">Thalassolituus maritimus</name>
    <dbReference type="NCBI Taxonomy" id="484498"/>
    <lineage>
        <taxon>Bacteria</taxon>
        <taxon>Pseudomonadati</taxon>
        <taxon>Pseudomonadota</taxon>
        <taxon>Gammaproteobacteria</taxon>
        <taxon>Oceanospirillales</taxon>
        <taxon>Oceanospirillaceae</taxon>
        <taxon>Thalassolituus</taxon>
    </lineage>
</organism>
<dbReference type="Proteomes" id="UP000185639">
    <property type="component" value="Unassembled WGS sequence"/>
</dbReference>
<dbReference type="STRING" id="484498.SAMN05421686_101429"/>
<dbReference type="RefSeq" id="WP_076514005.1">
    <property type="nucleotide sequence ID" value="NZ_FTOH01000001.1"/>
</dbReference>
<dbReference type="AlphaFoldDB" id="A0A1N7J785"/>
<evidence type="ECO:0000256" key="1">
    <source>
        <dbReference type="ARBA" id="ARBA00022553"/>
    </source>
</evidence>
<evidence type="ECO:0000256" key="2">
    <source>
        <dbReference type="PROSITE-ProRule" id="PRU00169"/>
    </source>
</evidence>
<reference evidence="5" key="1">
    <citation type="submission" date="2017-01" db="EMBL/GenBank/DDBJ databases">
        <authorList>
            <person name="Varghese N."/>
            <person name="Submissions S."/>
        </authorList>
    </citation>
    <scope>NUCLEOTIDE SEQUENCE [LARGE SCALE GENOMIC DNA]</scope>
    <source>
        <strain evidence="5">DSM 24913</strain>
    </source>
</reference>
<keyword evidence="1 2" id="KW-0597">Phosphoprotein</keyword>
<proteinExistence type="predicted"/>
<accession>A0A1N7J785</accession>
<dbReference type="Pfam" id="PF00072">
    <property type="entry name" value="Response_reg"/>
    <property type="match status" value="1"/>
</dbReference>
<dbReference type="InterPro" id="IPR050595">
    <property type="entry name" value="Bact_response_regulator"/>
</dbReference>
<evidence type="ECO:0000313" key="4">
    <source>
        <dbReference type="EMBL" id="SIS45127.1"/>
    </source>
</evidence>
<dbReference type="PANTHER" id="PTHR44591:SF19">
    <property type="entry name" value="TWO-COMPONENT RESPONSE REGULATOR-RELATED"/>
    <property type="match status" value="1"/>
</dbReference>
<dbReference type="EMBL" id="FTOH01000001">
    <property type="protein sequence ID" value="SIS45127.1"/>
    <property type="molecule type" value="Genomic_DNA"/>
</dbReference>
<feature type="domain" description="Response regulatory" evidence="3">
    <location>
        <begin position="4"/>
        <end position="119"/>
    </location>
</feature>
<dbReference type="SMART" id="SM00448">
    <property type="entry name" value="REC"/>
    <property type="match status" value="1"/>
</dbReference>
<name>A0A1N7J785_9GAMM</name>
<dbReference type="PROSITE" id="PS50110">
    <property type="entry name" value="RESPONSE_REGULATORY"/>
    <property type="match status" value="1"/>
</dbReference>